<comment type="caution">
    <text evidence="6">The sequence shown here is derived from an EMBL/GenBank/DDBJ whole genome shotgun (WGS) entry which is preliminary data.</text>
</comment>
<evidence type="ECO:0000313" key="6">
    <source>
        <dbReference type="EMBL" id="GCE10504.1"/>
    </source>
</evidence>
<dbReference type="AlphaFoldDB" id="A0A401ZUV8"/>
<feature type="chain" id="PRO_5019121753" evidence="5">
    <location>
        <begin position="28"/>
        <end position="272"/>
    </location>
</feature>
<dbReference type="OrthoDB" id="9785015at2"/>
<keyword evidence="4" id="KW-0500">Molybdenum</keyword>
<dbReference type="RefSeq" id="WP_126578100.1">
    <property type="nucleotide sequence ID" value="NZ_BIFR01000001.1"/>
</dbReference>
<dbReference type="PANTHER" id="PTHR30632">
    <property type="entry name" value="MOLYBDATE-BINDING PERIPLASMIC PROTEIN"/>
    <property type="match status" value="1"/>
</dbReference>
<evidence type="ECO:0000256" key="2">
    <source>
        <dbReference type="ARBA" id="ARBA00022723"/>
    </source>
</evidence>
<sequence length="272" mass="29309">MHFQFRTGCLYLLLICSFLAACGSAPATSNPSTPQPVKLTIFAASSLTESFKELQQQYTASHHEVTFTNQFAGSQVLAQQLTNGARADILASADQATMKKVSDAGLSEQPQVFAKNKLVVIVPASNPAHIQKLKDLARPGLKIVVAAPSVPVGKYGLQVLDNLGKAPDYGSAYESAVKANFVSQEDNVKSVVNKVQLNEADAGFVYLTDVTPDLTSKVKLIDLPDQLNVIAEYPIAVLKSATSTSQARNFVDYLLSTQGQAILKKYHFIPVH</sequence>
<evidence type="ECO:0000256" key="4">
    <source>
        <dbReference type="PIRSR" id="PIRSR004846-1"/>
    </source>
</evidence>
<evidence type="ECO:0000256" key="1">
    <source>
        <dbReference type="ARBA" id="ARBA00009175"/>
    </source>
</evidence>
<dbReference type="NCBIfam" id="TIGR01256">
    <property type="entry name" value="modA"/>
    <property type="match status" value="1"/>
</dbReference>
<dbReference type="Gene3D" id="3.40.190.10">
    <property type="entry name" value="Periplasmic binding protein-like II"/>
    <property type="match status" value="2"/>
</dbReference>
<dbReference type="GO" id="GO:0030973">
    <property type="term" value="F:molybdate ion binding"/>
    <property type="evidence" value="ECO:0007669"/>
    <property type="project" value="TreeGrafter"/>
</dbReference>
<keyword evidence="2 4" id="KW-0479">Metal-binding</keyword>
<dbReference type="GO" id="GO:0015689">
    <property type="term" value="P:molybdate ion transport"/>
    <property type="evidence" value="ECO:0007669"/>
    <property type="project" value="InterPro"/>
</dbReference>
<keyword evidence="7" id="KW-1185">Reference proteome</keyword>
<dbReference type="CDD" id="cd13538">
    <property type="entry name" value="PBP2_ModA_like_1"/>
    <property type="match status" value="1"/>
</dbReference>
<evidence type="ECO:0000256" key="5">
    <source>
        <dbReference type="SAM" id="SignalP"/>
    </source>
</evidence>
<dbReference type="SUPFAM" id="SSF53850">
    <property type="entry name" value="Periplasmic binding protein-like II"/>
    <property type="match status" value="1"/>
</dbReference>
<dbReference type="GO" id="GO:0046872">
    <property type="term" value="F:metal ion binding"/>
    <property type="evidence" value="ECO:0007669"/>
    <property type="project" value="UniProtKB-KW"/>
</dbReference>
<feature type="binding site" evidence="4">
    <location>
        <position position="74"/>
    </location>
    <ligand>
        <name>molybdate</name>
        <dbReference type="ChEBI" id="CHEBI:36264"/>
    </ligand>
</feature>
<reference evidence="7" key="1">
    <citation type="submission" date="2018-12" db="EMBL/GenBank/DDBJ databases">
        <title>Tengunoibacter tsumagoiensis gen. nov., sp. nov., Dictyobacter kobayashii sp. nov., D. alpinus sp. nov., and D. joshuensis sp. nov. and description of Dictyobacteraceae fam. nov. within the order Ktedonobacterales isolated from Tengu-no-mugimeshi.</title>
        <authorList>
            <person name="Wang C.M."/>
            <person name="Zheng Y."/>
            <person name="Sakai Y."/>
            <person name="Toyoda A."/>
            <person name="Minakuchi Y."/>
            <person name="Abe K."/>
            <person name="Yokota A."/>
            <person name="Yabe S."/>
        </authorList>
    </citation>
    <scope>NUCLEOTIDE SEQUENCE [LARGE SCALE GENOMIC DNA]</scope>
    <source>
        <strain evidence="7">Uno3</strain>
    </source>
</reference>
<gene>
    <name evidence="6" type="ORF">KTT_03630</name>
</gene>
<protein>
    <submittedName>
        <fullName evidence="6">Molybdenum ABC transporter substrate-binding protein</fullName>
    </submittedName>
</protein>
<comment type="similarity">
    <text evidence="1">Belongs to the bacterial solute-binding protein ModA family.</text>
</comment>
<dbReference type="Pfam" id="PF13531">
    <property type="entry name" value="SBP_bac_11"/>
    <property type="match status" value="1"/>
</dbReference>
<feature type="binding site" evidence="4">
    <location>
        <position position="188"/>
    </location>
    <ligand>
        <name>molybdate</name>
        <dbReference type="ChEBI" id="CHEBI:36264"/>
    </ligand>
</feature>
<feature type="binding site" evidence="4">
    <location>
        <position position="46"/>
    </location>
    <ligand>
        <name>molybdate</name>
        <dbReference type="ChEBI" id="CHEBI:36264"/>
    </ligand>
</feature>
<feature type="binding site" evidence="4">
    <location>
        <position position="206"/>
    </location>
    <ligand>
        <name>molybdate</name>
        <dbReference type="ChEBI" id="CHEBI:36264"/>
    </ligand>
</feature>
<dbReference type="InterPro" id="IPR050682">
    <property type="entry name" value="ModA/WtpA"/>
</dbReference>
<dbReference type="EMBL" id="BIFR01000001">
    <property type="protein sequence ID" value="GCE10504.1"/>
    <property type="molecule type" value="Genomic_DNA"/>
</dbReference>
<dbReference type="PANTHER" id="PTHR30632:SF0">
    <property type="entry name" value="SULFATE-BINDING PROTEIN"/>
    <property type="match status" value="1"/>
</dbReference>
<dbReference type="PIRSF" id="PIRSF004846">
    <property type="entry name" value="ModA"/>
    <property type="match status" value="1"/>
</dbReference>
<name>A0A401ZUV8_9CHLR</name>
<dbReference type="InterPro" id="IPR005950">
    <property type="entry name" value="ModA"/>
</dbReference>
<evidence type="ECO:0000313" key="7">
    <source>
        <dbReference type="Proteomes" id="UP000287352"/>
    </source>
</evidence>
<accession>A0A401ZUV8</accession>
<keyword evidence="3 5" id="KW-0732">Signal</keyword>
<proteinExistence type="inferred from homology"/>
<feature type="signal peptide" evidence="5">
    <location>
        <begin position="1"/>
        <end position="27"/>
    </location>
</feature>
<evidence type="ECO:0000256" key="3">
    <source>
        <dbReference type="ARBA" id="ARBA00022729"/>
    </source>
</evidence>
<dbReference type="PROSITE" id="PS51257">
    <property type="entry name" value="PROKAR_LIPOPROTEIN"/>
    <property type="match status" value="1"/>
</dbReference>
<dbReference type="Proteomes" id="UP000287352">
    <property type="component" value="Unassembled WGS sequence"/>
</dbReference>
<organism evidence="6 7">
    <name type="scientific">Tengunoibacter tsumagoiensis</name>
    <dbReference type="NCBI Taxonomy" id="2014871"/>
    <lineage>
        <taxon>Bacteria</taxon>
        <taxon>Bacillati</taxon>
        <taxon>Chloroflexota</taxon>
        <taxon>Ktedonobacteria</taxon>
        <taxon>Ktedonobacterales</taxon>
        <taxon>Dictyobacteraceae</taxon>
        <taxon>Tengunoibacter</taxon>
    </lineage>
</organism>